<proteinExistence type="predicted"/>
<protein>
    <submittedName>
        <fullName evidence="1">Uncharacterized protein</fullName>
    </submittedName>
</protein>
<dbReference type="EMBL" id="PENI01000006">
    <property type="protein sequence ID" value="RMB85635.1"/>
    <property type="molecule type" value="Genomic_DNA"/>
</dbReference>
<dbReference type="AlphaFoldDB" id="A0A3M0I9T3"/>
<accession>A0A3M0I9T3</accession>
<dbReference type="OrthoDB" id="4328863at2"/>
<gene>
    <name evidence="1" type="ORF">CTZ28_12675</name>
</gene>
<sequence length="59" mass="6276">MTAQATTGRRGLCSWCGRFATGIELIQAEDAGSGPAMRGLYACGPCREVHRLVPLADRP</sequence>
<evidence type="ECO:0000313" key="2">
    <source>
        <dbReference type="Proteomes" id="UP000270471"/>
    </source>
</evidence>
<comment type="caution">
    <text evidence="1">The sequence shown here is derived from an EMBL/GenBank/DDBJ whole genome shotgun (WGS) entry which is preliminary data.</text>
</comment>
<organism evidence="1 2">
    <name type="scientific">Streptomyces shenzhenensis</name>
    <dbReference type="NCBI Taxonomy" id="943815"/>
    <lineage>
        <taxon>Bacteria</taxon>
        <taxon>Bacillati</taxon>
        <taxon>Actinomycetota</taxon>
        <taxon>Actinomycetes</taxon>
        <taxon>Kitasatosporales</taxon>
        <taxon>Streptomycetaceae</taxon>
        <taxon>Streptomyces</taxon>
    </lineage>
</organism>
<evidence type="ECO:0000313" key="1">
    <source>
        <dbReference type="EMBL" id="RMB85635.1"/>
    </source>
</evidence>
<keyword evidence="2" id="KW-1185">Reference proteome</keyword>
<reference evidence="1 2" key="1">
    <citation type="submission" date="2017-11" db="EMBL/GenBank/DDBJ databases">
        <title>Draft genome of actinobacteria isolated from guarana (Paullinia cupana (Mart.) Ducke.</title>
        <authorList>
            <person name="Siqueira K.A."/>
            <person name="Liotti R.G."/>
            <person name="Mendes T.A.O."/>
            <person name="Soares M.A."/>
        </authorList>
    </citation>
    <scope>NUCLEOTIDE SEQUENCE [LARGE SCALE GENOMIC DNA]</scope>
    <source>
        <strain evidence="1 2">193</strain>
    </source>
</reference>
<dbReference type="Proteomes" id="UP000270471">
    <property type="component" value="Unassembled WGS sequence"/>
</dbReference>
<name>A0A3M0I9T3_9ACTN</name>